<dbReference type="Proteomes" id="UP000546126">
    <property type="component" value="Unassembled WGS sequence"/>
</dbReference>
<gene>
    <name evidence="1" type="ORF">HT134_43875</name>
</gene>
<dbReference type="RefSeq" id="WP_175606436.1">
    <property type="nucleotide sequence ID" value="NZ_JABWGO010000024.1"/>
</dbReference>
<proteinExistence type="predicted"/>
<sequence length="54" mass="6054">MIRTSQVEILKTAVRELDAARENGTKAEMERCLSVVQAAYRNASDDEVNAAIEW</sequence>
<reference evidence="1 2" key="1">
    <citation type="submission" date="2020-06" db="EMBL/GenBank/DDBJ databases">
        <authorList>
            <person name="Chanama M."/>
        </authorList>
    </citation>
    <scope>NUCLEOTIDE SEQUENCE [LARGE SCALE GENOMIC DNA]</scope>
    <source>
        <strain evidence="1 2">TBRC6557</strain>
    </source>
</reference>
<keyword evidence="2" id="KW-1185">Reference proteome</keyword>
<dbReference type="EMBL" id="JABWGO010000024">
    <property type="protein sequence ID" value="NUW46995.1"/>
    <property type="molecule type" value="Genomic_DNA"/>
</dbReference>
<name>A0A7Y6IZF3_9ACTN</name>
<evidence type="ECO:0000313" key="2">
    <source>
        <dbReference type="Proteomes" id="UP000546126"/>
    </source>
</evidence>
<protein>
    <submittedName>
        <fullName evidence="1">Uncharacterized protein</fullName>
    </submittedName>
</protein>
<evidence type="ECO:0000313" key="1">
    <source>
        <dbReference type="EMBL" id="NUW46995.1"/>
    </source>
</evidence>
<comment type="caution">
    <text evidence="1">The sequence shown here is derived from an EMBL/GenBank/DDBJ whole genome shotgun (WGS) entry which is preliminary data.</text>
</comment>
<organism evidence="1 2">
    <name type="scientific">Nonomuraea rhodomycinica</name>
    <dbReference type="NCBI Taxonomy" id="1712872"/>
    <lineage>
        <taxon>Bacteria</taxon>
        <taxon>Bacillati</taxon>
        <taxon>Actinomycetota</taxon>
        <taxon>Actinomycetes</taxon>
        <taxon>Streptosporangiales</taxon>
        <taxon>Streptosporangiaceae</taxon>
        <taxon>Nonomuraea</taxon>
    </lineage>
</organism>
<dbReference type="AlphaFoldDB" id="A0A7Y6IZF3"/>
<accession>A0A7Y6IZF3</accession>